<keyword evidence="1" id="KW-0479">Metal-binding</keyword>
<keyword evidence="5" id="KW-1185">Reference proteome</keyword>
<dbReference type="PROSITE" id="PS50158">
    <property type="entry name" value="ZF_CCHC"/>
    <property type="match status" value="1"/>
</dbReference>
<keyword evidence="1" id="KW-0862">Zinc</keyword>
<dbReference type="GO" id="GO:0016301">
    <property type="term" value="F:kinase activity"/>
    <property type="evidence" value="ECO:0007669"/>
    <property type="project" value="UniProtKB-KW"/>
</dbReference>
<feature type="region of interest" description="Disordered" evidence="2">
    <location>
        <begin position="1"/>
        <end position="23"/>
    </location>
</feature>
<evidence type="ECO:0000313" key="5">
    <source>
        <dbReference type="Proteomes" id="UP000325315"/>
    </source>
</evidence>
<evidence type="ECO:0000313" key="4">
    <source>
        <dbReference type="EMBL" id="KAA3480192.1"/>
    </source>
</evidence>
<keyword evidence="4" id="KW-0675">Receptor</keyword>
<dbReference type="OrthoDB" id="1926761at2759"/>
<dbReference type="EMBL" id="SMMG02000003">
    <property type="protein sequence ID" value="KAA3480192.1"/>
    <property type="molecule type" value="Genomic_DNA"/>
</dbReference>
<keyword evidence="4" id="KW-0808">Transferase</keyword>
<dbReference type="AlphaFoldDB" id="A0A5B6WH52"/>
<comment type="caution">
    <text evidence="4">The sequence shown here is derived from an EMBL/GenBank/DDBJ whole genome shotgun (WGS) entry which is preliminary data.</text>
</comment>
<keyword evidence="1" id="KW-0863">Zinc-finger</keyword>
<evidence type="ECO:0000256" key="1">
    <source>
        <dbReference type="PROSITE-ProRule" id="PRU00047"/>
    </source>
</evidence>
<feature type="compositionally biased region" description="Polar residues" evidence="2">
    <location>
        <begin position="1"/>
        <end position="13"/>
    </location>
</feature>
<evidence type="ECO:0000259" key="3">
    <source>
        <dbReference type="PROSITE" id="PS50158"/>
    </source>
</evidence>
<protein>
    <submittedName>
        <fullName evidence="4">Leucine-rich repeat receptor-like protein kinase PEPR2</fullName>
    </submittedName>
</protein>
<dbReference type="Proteomes" id="UP000325315">
    <property type="component" value="Unassembled WGS sequence"/>
</dbReference>
<proteinExistence type="predicted"/>
<organism evidence="4 5">
    <name type="scientific">Gossypium australe</name>
    <dbReference type="NCBI Taxonomy" id="47621"/>
    <lineage>
        <taxon>Eukaryota</taxon>
        <taxon>Viridiplantae</taxon>
        <taxon>Streptophyta</taxon>
        <taxon>Embryophyta</taxon>
        <taxon>Tracheophyta</taxon>
        <taxon>Spermatophyta</taxon>
        <taxon>Magnoliopsida</taxon>
        <taxon>eudicotyledons</taxon>
        <taxon>Gunneridae</taxon>
        <taxon>Pentapetalae</taxon>
        <taxon>rosids</taxon>
        <taxon>malvids</taxon>
        <taxon>Malvales</taxon>
        <taxon>Malvaceae</taxon>
        <taxon>Malvoideae</taxon>
        <taxon>Gossypium</taxon>
    </lineage>
</organism>
<sequence length="519" mass="56160">METQNSDNVLNSDPRTDGDQNTKKVRFKGAVDGEDTNMVVDFVQQPNISFQDKLLGGSVVSDRDLEGTFGKNEGDFELLEGDVNTSMVDGIPAIAFSDRIKDILFKEMELTVVLKLLGRNIGYNVLHNRILNLWKPTKSFHLMEITNGILKIIIVLTQDPWIIFAQYLTVQSWTQTFNPAQPYPSVVMAWIRLSGLPGYLYKRKIIEAIGGLIGKVVKLDLQTDNRTRGQFARLAVFINLDKPLVSQVLVESAVQRALPTVCFSCGKYGHVKELCPSVVTNSAPGSLVDAAVETSGDDVGIGGEGKRLEYGPWMLVKRKSRRGQRVSRLNTVAKSGRSTLGSRFLRLTVVDVSGDDLGVADGGLSGKNDVGKEAAVERSFKAKVSSKGDLGSGVVVGRGSDAGVRISVGPAVGPSLAHAKVVDARRVGLETGKIEGPMEISPGHAGRLAPKLTSSGLDRMFLNGSNTDLDEQTFGGIDSNSILGKELDDHSGASKNTRNKLVHNNPIFDCPSETVRVWV</sequence>
<dbReference type="PANTHER" id="PTHR31286">
    <property type="entry name" value="GLYCINE-RICH CELL WALL STRUCTURAL PROTEIN 1.8-LIKE"/>
    <property type="match status" value="1"/>
</dbReference>
<gene>
    <name evidence="4" type="ORF">EPI10_020642</name>
</gene>
<reference evidence="5" key="1">
    <citation type="journal article" date="2019" name="Plant Biotechnol. J.">
        <title>Genome sequencing of the Australian wild diploid species Gossypium australe highlights disease resistance and delayed gland morphogenesis.</title>
        <authorList>
            <person name="Cai Y."/>
            <person name="Cai X."/>
            <person name="Wang Q."/>
            <person name="Wang P."/>
            <person name="Zhang Y."/>
            <person name="Cai C."/>
            <person name="Xu Y."/>
            <person name="Wang K."/>
            <person name="Zhou Z."/>
            <person name="Wang C."/>
            <person name="Geng S."/>
            <person name="Li B."/>
            <person name="Dong Q."/>
            <person name="Hou Y."/>
            <person name="Wang H."/>
            <person name="Ai P."/>
            <person name="Liu Z."/>
            <person name="Yi F."/>
            <person name="Sun M."/>
            <person name="An G."/>
            <person name="Cheng J."/>
            <person name="Zhang Y."/>
            <person name="Shi Q."/>
            <person name="Xie Y."/>
            <person name="Shi X."/>
            <person name="Chang Y."/>
            <person name="Huang F."/>
            <person name="Chen Y."/>
            <person name="Hong S."/>
            <person name="Mi L."/>
            <person name="Sun Q."/>
            <person name="Zhang L."/>
            <person name="Zhou B."/>
            <person name="Peng R."/>
            <person name="Zhang X."/>
            <person name="Liu F."/>
        </authorList>
    </citation>
    <scope>NUCLEOTIDE SEQUENCE [LARGE SCALE GENOMIC DNA]</scope>
    <source>
        <strain evidence="5">cv. PA1801</strain>
    </source>
</reference>
<dbReference type="GO" id="GO:0003676">
    <property type="term" value="F:nucleic acid binding"/>
    <property type="evidence" value="ECO:0007669"/>
    <property type="project" value="InterPro"/>
</dbReference>
<evidence type="ECO:0000256" key="2">
    <source>
        <dbReference type="SAM" id="MobiDB-lite"/>
    </source>
</evidence>
<dbReference type="InterPro" id="IPR040256">
    <property type="entry name" value="At4g02000-like"/>
</dbReference>
<feature type="domain" description="CCHC-type" evidence="3">
    <location>
        <begin position="262"/>
        <end position="277"/>
    </location>
</feature>
<dbReference type="GO" id="GO:0008270">
    <property type="term" value="F:zinc ion binding"/>
    <property type="evidence" value="ECO:0007669"/>
    <property type="project" value="UniProtKB-KW"/>
</dbReference>
<accession>A0A5B6WH52</accession>
<name>A0A5B6WH52_9ROSI</name>
<dbReference type="PANTHER" id="PTHR31286:SF173">
    <property type="entry name" value="DUF4283 DOMAIN-CONTAINING PROTEIN"/>
    <property type="match status" value="1"/>
</dbReference>
<dbReference type="InterPro" id="IPR001878">
    <property type="entry name" value="Znf_CCHC"/>
</dbReference>
<keyword evidence="4" id="KW-0418">Kinase</keyword>